<feature type="compositionally biased region" description="Low complexity" evidence="1">
    <location>
        <begin position="207"/>
        <end position="244"/>
    </location>
</feature>
<dbReference type="Proteomes" id="UP000053477">
    <property type="component" value="Unassembled WGS sequence"/>
</dbReference>
<feature type="compositionally biased region" description="Low complexity" evidence="1">
    <location>
        <begin position="89"/>
        <end position="109"/>
    </location>
</feature>
<protein>
    <submittedName>
        <fullName evidence="2">Uncharacterized protein</fullName>
    </submittedName>
</protein>
<feature type="region of interest" description="Disordered" evidence="1">
    <location>
        <begin position="288"/>
        <end position="307"/>
    </location>
</feature>
<keyword evidence="3" id="KW-1185">Reference proteome</keyword>
<dbReference type="OrthoDB" id="3215907at2759"/>
<reference evidence="2 3" key="1">
    <citation type="submission" date="2015-04" db="EMBL/GenBank/DDBJ databases">
        <title>Complete genome sequence of Schizopora paradoxa KUC8140, a cosmopolitan wood degrader in East Asia.</title>
        <authorList>
            <consortium name="DOE Joint Genome Institute"/>
            <person name="Min B."/>
            <person name="Park H."/>
            <person name="Jang Y."/>
            <person name="Kim J.-J."/>
            <person name="Kim K.H."/>
            <person name="Pangilinan J."/>
            <person name="Lipzen A."/>
            <person name="Riley R."/>
            <person name="Grigoriev I.V."/>
            <person name="Spatafora J.W."/>
            <person name="Choi I.-G."/>
        </authorList>
    </citation>
    <scope>NUCLEOTIDE SEQUENCE [LARGE SCALE GENOMIC DNA]</scope>
    <source>
        <strain evidence="2 3">KUC8140</strain>
    </source>
</reference>
<gene>
    <name evidence="2" type="ORF">SCHPADRAFT_577735</name>
</gene>
<feature type="region of interest" description="Disordered" evidence="1">
    <location>
        <begin position="207"/>
        <end position="259"/>
    </location>
</feature>
<dbReference type="EMBL" id="KQ086064">
    <property type="protein sequence ID" value="KLO09166.1"/>
    <property type="molecule type" value="Genomic_DNA"/>
</dbReference>
<sequence length="464" mass="48603">MALMSSTSLATALPPTCNVLDAQQRSRLIKTTRKLGKMLGTTPVIIADSDASSSVERAPMPERVPRSAASSSLDLSYPGVSNRKGTPLTRSRSLSQASQLSTDSASSSTYPFFTGRDTQSHHGHGCGVYNAGSSSNALLLAHHKQQQAAFAASRPSLNLTERVVSGGGGSGSPLAGASPQQPVLRLPPVFGHAHSASLSIPIRASASSSRCSTAPPSPTCTSFEPSCSASSSSSSDSSAAPQSPVEIEPCSPLFDEPMDIDDARMRKRRMEKLMRHLGECIPSELVFGNNSAGPSRPSSPAPTSGFAKVPMMTQVTHTTVSPSSAVSIPSLNKKRSMHSTSQDSTNSSHQQQTTTRAERRTSVSIVSSSALSLGRVSGMGPFTYRKQFELPAPDVPPLPSPYAQAPAAAGAGVGSASVPGSLRVRTGATIAEEPVSVIPEQEQEPDWNAEAYQDVVKRLRALKR</sequence>
<evidence type="ECO:0000256" key="1">
    <source>
        <dbReference type="SAM" id="MobiDB-lite"/>
    </source>
</evidence>
<proteinExistence type="predicted"/>
<evidence type="ECO:0000313" key="2">
    <source>
        <dbReference type="EMBL" id="KLO09166.1"/>
    </source>
</evidence>
<feature type="compositionally biased region" description="Low complexity" evidence="1">
    <location>
        <begin position="339"/>
        <end position="355"/>
    </location>
</feature>
<name>A0A0H2RWH4_9AGAM</name>
<dbReference type="AlphaFoldDB" id="A0A0H2RWH4"/>
<feature type="compositionally biased region" description="Low complexity" evidence="1">
    <location>
        <begin position="288"/>
        <end position="302"/>
    </location>
</feature>
<dbReference type="InParanoid" id="A0A0H2RWH4"/>
<evidence type="ECO:0000313" key="3">
    <source>
        <dbReference type="Proteomes" id="UP000053477"/>
    </source>
</evidence>
<organism evidence="2 3">
    <name type="scientific">Schizopora paradoxa</name>
    <dbReference type="NCBI Taxonomy" id="27342"/>
    <lineage>
        <taxon>Eukaryota</taxon>
        <taxon>Fungi</taxon>
        <taxon>Dikarya</taxon>
        <taxon>Basidiomycota</taxon>
        <taxon>Agaricomycotina</taxon>
        <taxon>Agaricomycetes</taxon>
        <taxon>Hymenochaetales</taxon>
        <taxon>Schizoporaceae</taxon>
        <taxon>Schizopora</taxon>
    </lineage>
</organism>
<accession>A0A0H2RWH4</accession>
<feature type="region of interest" description="Disordered" evidence="1">
    <location>
        <begin position="317"/>
        <end position="363"/>
    </location>
</feature>
<feature type="compositionally biased region" description="Polar residues" evidence="1">
    <location>
        <begin position="317"/>
        <end position="330"/>
    </location>
</feature>
<feature type="region of interest" description="Disordered" evidence="1">
    <location>
        <begin position="50"/>
        <end position="116"/>
    </location>
</feature>